<comment type="caution">
    <text evidence="4">The sequence shown here is derived from an EMBL/GenBank/DDBJ whole genome shotgun (WGS) entry which is preliminary data.</text>
</comment>
<keyword evidence="5" id="KW-1185">Reference proteome</keyword>
<dbReference type="GO" id="GO:0046872">
    <property type="term" value="F:metal ion binding"/>
    <property type="evidence" value="ECO:0007669"/>
    <property type="project" value="UniProtKB-KW"/>
</dbReference>
<evidence type="ECO:0000313" key="5">
    <source>
        <dbReference type="Proteomes" id="UP000317238"/>
    </source>
</evidence>
<evidence type="ECO:0000256" key="3">
    <source>
        <dbReference type="ARBA" id="ARBA00022723"/>
    </source>
</evidence>
<dbReference type="InterPro" id="IPR029044">
    <property type="entry name" value="Nucleotide-diphossugar_trans"/>
</dbReference>
<dbReference type="AlphaFoldDB" id="A0A5C5YE00"/>
<evidence type="ECO:0000313" key="4">
    <source>
        <dbReference type="EMBL" id="TWT72525.1"/>
    </source>
</evidence>
<dbReference type="GO" id="GO:0016757">
    <property type="term" value="F:glycosyltransferase activity"/>
    <property type="evidence" value="ECO:0007669"/>
    <property type="project" value="UniProtKB-KW"/>
</dbReference>
<gene>
    <name evidence="4" type="primary">gspA</name>
    <name evidence="4" type="ORF">Pan14r_48450</name>
</gene>
<dbReference type="InterPro" id="IPR050748">
    <property type="entry name" value="Glycosyltrans_8_dom-fam"/>
</dbReference>
<dbReference type="CDD" id="cd04194">
    <property type="entry name" value="GT8_A4GalT_like"/>
    <property type="match status" value="1"/>
</dbReference>
<evidence type="ECO:0000256" key="2">
    <source>
        <dbReference type="ARBA" id="ARBA00022679"/>
    </source>
</evidence>
<keyword evidence="2" id="KW-0808">Transferase</keyword>
<reference evidence="4 5" key="1">
    <citation type="submission" date="2019-02" db="EMBL/GenBank/DDBJ databases">
        <title>Deep-cultivation of Planctomycetes and their phenomic and genomic characterization uncovers novel biology.</title>
        <authorList>
            <person name="Wiegand S."/>
            <person name="Jogler M."/>
            <person name="Boedeker C."/>
            <person name="Pinto D."/>
            <person name="Vollmers J."/>
            <person name="Rivas-Marin E."/>
            <person name="Kohn T."/>
            <person name="Peeters S.H."/>
            <person name="Heuer A."/>
            <person name="Rast P."/>
            <person name="Oberbeckmann S."/>
            <person name="Bunk B."/>
            <person name="Jeske O."/>
            <person name="Meyerdierks A."/>
            <person name="Storesund J.E."/>
            <person name="Kallscheuer N."/>
            <person name="Luecker S."/>
            <person name="Lage O.M."/>
            <person name="Pohl T."/>
            <person name="Merkel B.J."/>
            <person name="Hornburger P."/>
            <person name="Mueller R.-W."/>
            <person name="Bruemmer F."/>
            <person name="Labrenz M."/>
            <person name="Spormann A.M."/>
            <person name="Op Den Camp H."/>
            <person name="Overmann J."/>
            <person name="Amann R."/>
            <person name="Jetten M.S.M."/>
            <person name="Mascher T."/>
            <person name="Medema M.H."/>
            <person name="Devos D.P."/>
            <person name="Kaster A.-K."/>
            <person name="Ovreas L."/>
            <person name="Rohde M."/>
            <person name="Galperin M.Y."/>
            <person name="Jogler C."/>
        </authorList>
    </citation>
    <scope>NUCLEOTIDE SEQUENCE [LARGE SCALE GENOMIC DNA]</scope>
    <source>
        <strain evidence="4 5">Pan14r</strain>
    </source>
</reference>
<name>A0A5C5YE00_9PLAN</name>
<dbReference type="EMBL" id="SJPL01000001">
    <property type="protein sequence ID" value="TWT72525.1"/>
    <property type="molecule type" value="Genomic_DNA"/>
</dbReference>
<dbReference type="Gene3D" id="3.90.550.10">
    <property type="entry name" value="Spore Coat Polysaccharide Biosynthesis Protein SpsA, Chain A"/>
    <property type="match status" value="1"/>
</dbReference>
<dbReference type="InterPro" id="IPR002495">
    <property type="entry name" value="Glyco_trans_8"/>
</dbReference>
<dbReference type="Proteomes" id="UP000317238">
    <property type="component" value="Unassembled WGS sequence"/>
</dbReference>
<proteinExistence type="predicted"/>
<dbReference type="SUPFAM" id="SSF53448">
    <property type="entry name" value="Nucleotide-diphospho-sugar transferases"/>
    <property type="match status" value="1"/>
</dbReference>
<accession>A0A5C5YE00</accession>
<dbReference type="Pfam" id="PF01501">
    <property type="entry name" value="Glyco_transf_8"/>
    <property type="match status" value="1"/>
</dbReference>
<dbReference type="RefSeq" id="WP_197203986.1">
    <property type="nucleotide sequence ID" value="NZ_SJPL01000001.1"/>
</dbReference>
<evidence type="ECO:0000256" key="1">
    <source>
        <dbReference type="ARBA" id="ARBA00022676"/>
    </source>
</evidence>
<keyword evidence="1" id="KW-0328">Glycosyltransferase</keyword>
<sequence>MNVANETIHVAFAVDGSFASLSCVAVESAIRHCQRDVHVHVLHDPEADRCFGPLRRVLKRLETEHTFHPIDPSCFVGLPVTDHVSLATYYRLAIARLIDEAVPRVIYLDADLIVRDCLSLLANVPPHPSGIAAVPEPSDSSQRLGMTPETPYLNAGVLVMDLDTWRNNRVTETLFEIAEKHRDQLRFWDQDVLALYLQGQWQPLDRRWNCNHRCFFGQHRLALPDDPAIVHFSGSGLKPWSPNVVHPYAEEFWRIADRLRRDGVRIDRPGKKDWWRRRMEKLGIRRRAA</sequence>
<dbReference type="PANTHER" id="PTHR13778:SF47">
    <property type="entry name" value="LIPOPOLYSACCHARIDE 1,3-GALACTOSYLTRANSFERASE"/>
    <property type="match status" value="1"/>
</dbReference>
<keyword evidence="3" id="KW-0479">Metal-binding</keyword>
<dbReference type="PANTHER" id="PTHR13778">
    <property type="entry name" value="GLYCOSYLTRANSFERASE 8 DOMAIN-CONTAINING PROTEIN"/>
    <property type="match status" value="1"/>
</dbReference>
<protein>
    <submittedName>
        <fullName evidence="4">General stress protein A</fullName>
    </submittedName>
</protein>
<organism evidence="4 5">
    <name type="scientific">Crateriforma conspicua</name>
    <dbReference type="NCBI Taxonomy" id="2527996"/>
    <lineage>
        <taxon>Bacteria</taxon>
        <taxon>Pseudomonadati</taxon>
        <taxon>Planctomycetota</taxon>
        <taxon>Planctomycetia</taxon>
        <taxon>Planctomycetales</taxon>
        <taxon>Planctomycetaceae</taxon>
        <taxon>Crateriforma</taxon>
    </lineage>
</organism>